<reference evidence="1 2" key="1">
    <citation type="journal article" date="2014" name="Virology">
        <title>The complete genome sequence of the Alphaentomopoxvirus Anomala cuprea entomopoxvirus, including its terminal hairpin loop sequences, suggests a potentially unique mode of apoptosis inhibition and mode of DNA replication.</title>
        <authorList>
            <person name="Mitsuhashi W."/>
            <person name="Miyamoto K."/>
            <person name="Wada S."/>
        </authorList>
    </citation>
    <scope>NUCLEOTIDE SEQUENCE [LARGE SCALE GENOMIC DNA]</scope>
    <source>
        <strain evidence="1">CV6M</strain>
    </source>
</reference>
<dbReference type="KEGG" id="vg:18263584"/>
<evidence type="ECO:0000313" key="1">
    <source>
        <dbReference type="EMBL" id="BAO49515.1"/>
    </source>
</evidence>
<dbReference type="GeneID" id="18263584"/>
<keyword evidence="2" id="KW-1185">Reference proteome</keyword>
<proteinExistence type="predicted"/>
<accession>W6JL17</accession>
<protein>
    <submittedName>
        <fullName evidence="1">Uncharacterized protein</fullName>
    </submittedName>
</protein>
<dbReference type="RefSeq" id="YP_009001628.1">
    <property type="nucleotide sequence ID" value="NC_023426.1"/>
</dbReference>
<dbReference type="OrthoDB" id="25920at10239"/>
<sequence>MILQIDRSIINIIIAKIYKRCIPRNTSIIHIINKLYNKKISQKNYKIYGMKYNNEEKIKGDENDYIIETISFIDDYSPLLSYYENNNYKFTLSDESIDNIKYSKFENIIDFYLTNNIINMLCEEDKYLLKYINGIINNKNYYKKILFILIHHKDIDPDFIVDLIKVPKNIQFKITL</sequence>
<dbReference type="EMBL" id="AP013055">
    <property type="protein sequence ID" value="BAO49515.1"/>
    <property type="molecule type" value="Genomic_DNA"/>
</dbReference>
<evidence type="ECO:0000313" key="2">
    <source>
        <dbReference type="Proteomes" id="UP000174145"/>
    </source>
</evidence>
<dbReference type="Proteomes" id="UP000174145">
    <property type="component" value="Segment"/>
</dbReference>
<name>W6JL17_9POXV</name>
<organism evidence="1 2">
    <name type="scientific">Alphaentomopoxvirus acuprea</name>
    <dbReference type="NCBI Taxonomy" id="62099"/>
    <lineage>
        <taxon>Viruses</taxon>
        <taxon>Varidnaviria</taxon>
        <taxon>Bamfordvirae</taxon>
        <taxon>Nucleocytoviricota</taxon>
        <taxon>Pokkesviricetes</taxon>
        <taxon>Chitovirales</taxon>
        <taxon>Poxviridae</taxon>
        <taxon>Entomopoxvirinae</taxon>
        <taxon>Alphaentomopoxvirus</taxon>
    </lineage>
</organism>